<reference evidence="4 5" key="1">
    <citation type="journal article" date="2013" name="Nat. Commun.">
        <title>Genome sequence and functional genomic analysis of the oil-degrading bacterium Oleispira antarctica.</title>
        <authorList>
            <person name="Kube M."/>
            <person name="Chernikova T.N."/>
            <person name="Al-Ramahi Y."/>
            <person name="Beloqui A."/>
            <person name="Lopez-Cortez N."/>
            <person name="Guazzaroni M.E."/>
            <person name="Heipieper H.J."/>
            <person name="Klages S."/>
            <person name="Kotsyurbenko O.R."/>
            <person name="Langer I."/>
            <person name="Nechitaylo T.Y."/>
            <person name="Lunsdorf H."/>
            <person name="Fernandez M."/>
            <person name="Juarez S."/>
            <person name="Ciordia S."/>
            <person name="Singer A."/>
            <person name="Kagan O."/>
            <person name="Egorova O."/>
            <person name="Petit P.A."/>
            <person name="Stogios P."/>
            <person name="Kim Y."/>
            <person name="Tchigvintsev A."/>
            <person name="Flick R."/>
            <person name="Denaro R."/>
            <person name="Genovese M."/>
            <person name="Albar J.P."/>
            <person name="Reva O.N."/>
            <person name="Martinez-Gomariz M."/>
            <person name="Tran H."/>
            <person name="Ferrer M."/>
            <person name="Savchenko A."/>
            <person name="Yakunin A.F."/>
            <person name="Yakimov M.M."/>
            <person name="Golyshina O.V."/>
            <person name="Reinhardt R."/>
            <person name="Golyshin P.N."/>
        </authorList>
    </citation>
    <scope>NUCLEOTIDE SEQUENCE [LARGE SCALE GENOMIC DNA]</scope>
</reference>
<evidence type="ECO:0000313" key="4">
    <source>
        <dbReference type="EMBL" id="CCK74819.1"/>
    </source>
</evidence>
<organism evidence="4 5">
    <name type="scientific">Oleispira antarctica RB-8</name>
    <dbReference type="NCBI Taxonomy" id="698738"/>
    <lineage>
        <taxon>Bacteria</taxon>
        <taxon>Pseudomonadati</taxon>
        <taxon>Pseudomonadota</taxon>
        <taxon>Gammaproteobacteria</taxon>
        <taxon>Oceanospirillales</taxon>
        <taxon>Oceanospirillaceae</taxon>
        <taxon>Oleispira</taxon>
    </lineage>
</organism>
<dbReference type="HOGENOM" id="CLU_064070_0_0_6"/>
<dbReference type="KEGG" id="oai:OLEAN_C06430"/>
<dbReference type="PATRIC" id="fig|698738.3.peg.661"/>
<dbReference type="InterPro" id="IPR000182">
    <property type="entry name" value="GNAT_dom"/>
</dbReference>
<dbReference type="PANTHER" id="PTHR43420:SF12">
    <property type="entry name" value="N-ACETYLTRANSFERASE DOMAIN-CONTAINING PROTEIN"/>
    <property type="match status" value="1"/>
</dbReference>
<dbReference type="Proteomes" id="UP000032749">
    <property type="component" value="Chromosome"/>
</dbReference>
<dbReference type="OrthoDB" id="27442at2"/>
<dbReference type="CDD" id="cd04301">
    <property type="entry name" value="NAT_SF"/>
    <property type="match status" value="1"/>
</dbReference>
<feature type="domain" description="N-acetyltransferase" evidence="3">
    <location>
        <begin position="14"/>
        <end position="160"/>
    </location>
</feature>
<dbReference type="InterPro" id="IPR050680">
    <property type="entry name" value="YpeA/RimI_acetyltransf"/>
</dbReference>
<dbReference type="Gene3D" id="3.40.630.30">
    <property type="match status" value="1"/>
</dbReference>
<dbReference type="PANTHER" id="PTHR43420">
    <property type="entry name" value="ACETYLTRANSFERASE"/>
    <property type="match status" value="1"/>
</dbReference>
<accession>R4YRT1</accession>
<gene>
    <name evidence="4" type="ORF">OLEAN_C06430</name>
</gene>
<dbReference type="STRING" id="698738.OLEAN_C06430"/>
<evidence type="ECO:0000313" key="5">
    <source>
        <dbReference type="Proteomes" id="UP000032749"/>
    </source>
</evidence>
<dbReference type="SUPFAM" id="SSF55729">
    <property type="entry name" value="Acyl-CoA N-acyltransferases (Nat)"/>
    <property type="match status" value="1"/>
</dbReference>
<dbReference type="EMBL" id="FO203512">
    <property type="protein sequence ID" value="CCK74819.1"/>
    <property type="molecule type" value="Genomic_DNA"/>
</dbReference>
<evidence type="ECO:0000256" key="2">
    <source>
        <dbReference type="ARBA" id="ARBA00023315"/>
    </source>
</evidence>
<proteinExistence type="predicted"/>
<dbReference type="InterPro" id="IPR021770">
    <property type="entry name" value="DUF3335"/>
</dbReference>
<keyword evidence="1" id="KW-0808">Transferase</keyword>
<dbReference type="PROSITE" id="PS51186">
    <property type="entry name" value="GNAT"/>
    <property type="match status" value="1"/>
</dbReference>
<evidence type="ECO:0000259" key="3">
    <source>
        <dbReference type="PROSITE" id="PS51186"/>
    </source>
</evidence>
<sequence>MVIRSLTPEPASEPEYRLASEEDLDVLHAIEVSSFDADRLSLRRFKHWIRVDHGILMVCHDKNTVIGYGLVWCHKGTRLARLYSLAVLEQHRGKNIAEGLLIRLENAAAERGHICMRLEVSKNNRAAIKLYERLDYRIFDEYTEYYEDHSDALRMQKGIHRLNPGNIKTPVPWYQQTTDFTCGPAALMMAMASQRAELEPNQELELDIWRQATSIFMTSGHGGTHPFGLALAASDRDFSVELLINTRTTPFLDGVRSSEKKAILEVVHEQFKQRIAGKTNIELHYQDTSQDQVEYWLNNGYAVLVLISTYRLDGKKAPHWVTVTHIDDHCLYVHDPDCDDQQAIDCQHVPIARNDFEKMSAFGANKLRTAIAIKSLDN</sequence>
<dbReference type="Gene3D" id="3.90.70.10">
    <property type="entry name" value="Cysteine proteinases"/>
    <property type="match status" value="1"/>
</dbReference>
<dbReference type="Pfam" id="PF11814">
    <property type="entry name" value="DUF3335"/>
    <property type="match status" value="1"/>
</dbReference>
<dbReference type="Pfam" id="PF00583">
    <property type="entry name" value="Acetyltransf_1"/>
    <property type="match status" value="1"/>
</dbReference>
<dbReference type="AlphaFoldDB" id="R4YRT1"/>
<dbReference type="GO" id="GO:0016747">
    <property type="term" value="F:acyltransferase activity, transferring groups other than amino-acyl groups"/>
    <property type="evidence" value="ECO:0007669"/>
    <property type="project" value="InterPro"/>
</dbReference>
<name>R4YRT1_OLEAN</name>
<keyword evidence="2" id="KW-0012">Acyltransferase</keyword>
<protein>
    <recommendedName>
        <fullName evidence="3">N-acetyltransferase domain-containing protein</fullName>
    </recommendedName>
</protein>
<evidence type="ECO:0000256" key="1">
    <source>
        <dbReference type="ARBA" id="ARBA00022679"/>
    </source>
</evidence>
<keyword evidence="5" id="KW-1185">Reference proteome</keyword>
<dbReference type="InterPro" id="IPR016181">
    <property type="entry name" value="Acyl_CoA_acyltransferase"/>
</dbReference>